<dbReference type="InterPro" id="IPR027417">
    <property type="entry name" value="P-loop_NTPase"/>
</dbReference>
<dbReference type="InterPro" id="IPR047579">
    <property type="entry name" value="DD_CABYR_SP17"/>
</dbReference>
<dbReference type="EMBL" id="WJQU01000004">
    <property type="protein sequence ID" value="KAJ6635054.1"/>
    <property type="molecule type" value="Genomic_DNA"/>
</dbReference>
<evidence type="ECO:0000313" key="3">
    <source>
        <dbReference type="Proteomes" id="UP001151699"/>
    </source>
</evidence>
<dbReference type="Pfam" id="PF02197">
    <property type="entry name" value="RIIa"/>
    <property type="match status" value="1"/>
</dbReference>
<proteinExistence type="predicted"/>
<dbReference type="PROSITE" id="PS50096">
    <property type="entry name" value="IQ"/>
    <property type="match status" value="3"/>
</dbReference>
<dbReference type="CDD" id="cd12100">
    <property type="entry name" value="DD_CABYR_SP17"/>
    <property type="match status" value="1"/>
</dbReference>
<comment type="caution">
    <text evidence="2">The sequence shown here is derived from an EMBL/GenBank/DDBJ whole genome shotgun (WGS) entry which is preliminary data.</text>
</comment>
<sequence>MNYLLFHNSTEGQFPKVPDGLKELMSDISREVLREQPENIYEFIADYLEEMEITREHKGISENVLDMVIDESITVHELFEESGITLEQARKSAQIMEKSFHEFAKNKKMKYGDQKTAENTTEKLLEKDICRKIMKSCDLTREQDQKLRKIVQMCFKSFYFREKTYRLKLSRLPDSHWANRAERTLDIYRRSLPRKSQLDRAAVVIQSAYRSYFVRKMPKEIQKFHECATKIQTRFRAYIAEKKFREEKAAAIKIQAMFRGYKARKFVCSQRDLQKMDRNAPLLLASDVVADIVTMSMMEKNIRRAVSSTKSDKSELKVTFDSSSKADMAARAIQKVYRGFQARKKAAINDSNSLRQRIAQTEHDNVTIQQQIEEIILSIPNAINSEQEEPMS</sequence>
<dbReference type="InterPro" id="IPR003117">
    <property type="entry name" value="cAMP_dep_PK_reg_su_I/II_a/b"/>
</dbReference>
<dbReference type="FunFam" id="1.20.5.190:FF:000055">
    <property type="entry name" value="Putative microtubule-associated protein futsch"/>
    <property type="match status" value="1"/>
</dbReference>
<name>A0A9Q0MQE6_9DIPT</name>
<protein>
    <submittedName>
        <fullName evidence="2">Abnormal spindle-like microcephaly-associated protein like</fullName>
    </submittedName>
</protein>
<dbReference type="SMART" id="SM00394">
    <property type="entry name" value="RIIa"/>
    <property type="match status" value="1"/>
</dbReference>
<keyword evidence="3" id="KW-1185">Reference proteome</keyword>
<accession>A0A9Q0MQE6</accession>
<dbReference type="Gene3D" id="1.20.5.190">
    <property type="match status" value="1"/>
</dbReference>
<dbReference type="PANTHER" id="PTHR10699">
    <property type="entry name" value="NEUROMODULIN"/>
    <property type="match status" value="1"/>
</dbReference>
<dbReference type="SMART" id="SM00015">
    <property type="entry name" value="IQ"/>
    <property type="match status" value="4"/>
</dbReference>
<dbReference type="AlphaFoldDB" id="A0A9Q0MQE6"/>
<feature type="domain" description="RIIa" evidence="1">
    <location>
        <begin position="19"/>
        <end position="56"/>
    </location>
</feature>
<gene>
    <name evidence="2" type="primary">ASPM</name>
    <name evidence="2" type="ORF">Bhyg_13637</name>
</gene>
<dbReference type="InterPro" id="IPR000048">
    <property type="entry name" value="IQ_motif_EF-hand-BS"/>
</dbReference>
<dbReference type="OrthoDB" id="26525at2759"/>
<dbReference type="GO" id="GO:0005516">
    <property type="term" value="F:calmodulin binding"/>
    <property type="evidence" value="ECO:0007669"/>
    <property type="project" value="TreeGrafter"/>
</dbReference>
<evidence type="ECO:0000313" key="2">
    <source>
        <dbReference type="EMBL" id="KAJ6635054.1"/>
    </source>
</evidence>
<evidence type="ECO:0000259" key="1">
    <source>
        <dbReference type="SMART" id="SM00394"/>
    </source>
</evidence>
<dbReference type="CDD" id="cd23767">
    <property type="entry name" value="IQCD"/>
    <property type="match status" value="1"/>
</dbReference>
<dbReference type="SUPFAM" id="SSF47391">
    <property type="entry name" value="Dimerization-anchoring domain of cAMP-dependent PK regulatory subunit"/>
    <property type="match status" value="1"/>
</dbReference>
<dbReference type="Pfam" id="PF00612">
    <property type="entry name" value="IQ"/>
    <property type="match status" value="4"/>
</dbReference>
<dbReference type="PANTHER" id="PTHR10699:SF11">
    <property type="entry name" value="IGLOO, ISOFORM A"/>
    <property type="match status" value="1"/>
</dbReference>
<reference evidence="2" key="1">
    <citation type="submission" date="2022-07" db="EMBL/GenBank/DDBJ databases">
        <authorList>
            <person name="Trinca V."/>
            <person name="Uliana J.V.C."/>
            <person name="Torres T.T."/>
            <person name="Ward R.J."/>
            <person name="Monesi N."/>
        </authorList>
    </citation>
    <scope>NUCLEOTIDE SEQUENCE</scope>
    <source>
        <strain evidence="2">HSMRA1968</strain>
        <tissue evidence="2">Whole embryos</tissue>
    </source>
</reference>
<organism evidence="2 3">
    <name type="scientific">Pseudolycoriella hygida</name>
    <dbReference type="NCBI Taxonomy" id="35572"/>
    <lineage>
        <taxon>Eukaryota</taxon>
        <taxon>Metazoa</taxon>
        <taxon>Ecdysozoa</taxon>
        <taxon>Arthropoda</taxon>
        <taxon>Hexapoda</taxon>
        <taxon>Insecta</taxon>
        <taxon>Pterygota</taxon>
        <taxon>Neoptera</taxon>
        <taxon>Endopterygota</taxon>
        <taxon>Diptera</taxon>
        <taxon>Nematocera</taxon>
        <taxon>Sciaroidea</taxon>
        <taxon>Sciaridae</taxon>
        <taxon>Pseudolycoriella</taxon>
    </lineage>
</organism>
<dbReference type="Proteomes" id="UP001151699">
    <property type="component" value="Chromosome C"/>
</dbReference>
<dbReference type="Gene3D" id="1.20.890.10">
    <property type="entry name" value="cAMP-dependent protein kinase regulatory subunit, dimerization-anchoring domain"/>
    <property type="match status" value="1"/>
</dbReference>
<dbReference type="SUPFAM" id="SSF52540">
    <property type="entry name" value="P-loop containing nucleoside triphosphate hydrolases"/>
    <property type="match status" value="1"/>
</dbReference>